<keyword evidence="5" id="KW-0206">Cytoskeleton</keyword>
<dbReference type="InterPro" id="IPR027329">
    <property type="entry name" value="TPX2_C"/>
</dbReference>
<evidence type="ECO:0000259" key="9">
    <source>
        <dbReference type="Pfam" id="PF06886"/>
    </source>
</evidence>
<protein>
    <recommendedName>
        <fullName evidence="9">TPX2 C-terminal domain-containing protein</fullName>
    </recommendedName>
</protein>
<evidence type="ECO:0000256" key="2">
    <source>
        <dbReference type="ARBA" id="ARBA00005885"/>
    </source>
</evidence>
<dbReference type="AlphaFoldDB" id="A0A444XQA9"/>
<evidence type="ECO:0000256" key="7">
    <source>
        <dbReference type="SAM" id="MobiDB-lite"/>
    </source>
</evidence>
<keyword evidence="6" id="KW-0175">Coiled coil</keyword>
<comment type="subcellular location">
    <subcellularLocation>
        <location evidence="1">Cytoplasm</location>
        <location evidence="1">Cytoskeleton</location>
    </subcellularLocation>
</comment>
<feature type="region of interest" description="Disordered" evidence="7">
    <location>
        <begin position="324"/>
        <end position="398"/>
    </location>
</feature>
<feature type="compositionally biased region" description="Polar residues" evidence="7">
    <location>
        <begin position="383"/>
        <end position="393"/>
    </location>
</feature>
<keyword evidence="4" id="KW-0493">Microtubule</keyword>
<dbReference type="PANTHER" id="PTHR46372">
    <property type="entry name" value="PROTEIN WVD2-LIKE 3"/>
    <property type="match status" value="1"/>
</dbReference>
<dbReference type="GO" id="GO:0000226">
    <property type="term" value="P:microtubule cytoskeleton organization"/>
    <property type="evidence" value="ECO:0007669"/>
    <property type="project" value="InterPro"/>
</dbReference>
<dbReference type="PANTHER" id="PTHR46372:SF2">
    <property type="entry name" value="PROTEIN WVD2-LIKE 3"/>
    <property type="match status" value="1"/>
</dbReference>
<keyword evidence="11" id="KW-1185">Reference proteome</keyword>
<gene>
    <name evidence="10" type="ORF">Ahy_B09g097936</name>
</gene>
<comment type="caution">
    <text evidence="10">The sequence shown here is derived from an EMBL/GenBank/DDBJ whole genome shotgun (WGS) entry which is preliminary data.</text>
</comment>
<feature type="signal peptide" evidence="8">
    <location>
        <begin position="1"/>
        <end position="18"/>
    </location>
</feature>
<keyword evidence="8" id="KW-0732">Signal</keyword>
<dbReference type="GO" id="GO:0008017">
    <property type="term" value="F:microtubule binding"/>
    <property type="evidence" value="ECO:0007669"/>
    <property type="project" value="InterPro"/>
</dbReference>
<sequence>MSHGFSSLIVFFCPLVHFLVEQNYCGLQNIFSYQLSYMLVEMAIEDTEICVIKEPDRVVVYSDGISHDSGHEALTDNITESYEHINETNEHHSSEESTKEYEVKECTTEVPVKIPDVSNAKKSDGRLTSGFEGVHREKSLKANKTKGNHKPQDNVMGNLHSKCTGSVQIKATVPQPFSLATEKRAVVGMRPNFGEDNKSSNQRKSVNKRNILSPNVFKQNQLKSPVVLRKPLEPDNKKHPEEDDSCSVASITSASARSIKARTTVASAPMFRSTERAEKRKEFNSRLEEKLQAMEAEKNKNEERTKEEKEEAIRKLRKSLMFKASPMPSFYHEGPPPKAELKKMPPTRAKSPKLGRRKSNNGKVNSSEGDKAKGATARRRHQAPSSDNDASTDNVDDRTCMKDEKGICELENNGNHIEEINVGRVTEQVEDLDISNQSSFQ</sequence>
<name>A0A444XQA9_ARAHY</name>
<keyword evidence="3" id="KW-0963">Cytoplasm</keyword>
<evidence type="ECO:0000256" key="1">
    <source>
        <dbReference type="ARBA" id="ARBA00004245"/>
    </source>
</evidence>
<feature type="compositionally biased region" description="Basic and acidic residues" evidence="7">
    <location>
        <begin position="230"/>
        <end position="241"/>
    </location>
</feature>
<evidence type="ECO:0000256" key="5">
    <source>
        <dbReference type="ARBA" id="ARBA00023212"/>
    </source>
</evidence>
<dbReference type="EMBL" id="SDMP01000019">
    <property type="protein sequence ID" value="RYQ91893.1"/>
    <property type="molecule type" value="Genomic_DNA"/>
</dbReference>
<organism evidence="10 11">
    <name type="scientific">Arachis hypogaea</name>
    <name type="common">Peanut</name>
    <dbReference type="NCBI Taxonomy" id="3818"/>
    <lineage>
        <taxon>Eukaryota</taxon>
        <taxon>Viridiplantae</taxon>
        <taxon>Streptophyta</taxon>
        <taxon>Embryophyta</taxon>
        <taxon>Tracheophyta</taxon>
        <taxon>Spermatophyta</taxon>
        <taxon>Magnoliopsida</taxon>
        <taxon>eudicotyledons</taxon>
        <taxon>Gunneridae</taxon>
        <taxon>Pentapetalae</taxon>
        <taxon>rosids</taxon>
        <taxon>fabids</taxon>
        <taxon>Fabales</taxon>
        <taxon>Fabaceae</taxon>
        <taxon>Papilionoideae</taxon>
        <taxon>50 kb inversion clade</taxon>
        <taxon>dalbergioids sensu lato</taxon>
        <taxon>Dalbergieae</taxon>
        <taxon>Pterocarpus clade</taxon>
        <taxon>Arachis</taxon>
    </lineage>
</organism>
<evidence type="ECO:0000313" key="10">
    <source>
        <dbReference type="EMBL" id="RYQ91893.1"/>
    </source>
</evidence>
<dbReference type="InterPro" id="IPR044806">
    <property type="entry name" value="WVD2/WDL1-4"/>
</dbReference>
<evidence type="ECO:0000313" key="11">
    <source>
        <dbReference type="Proteomes" id="UP000289738"/>
    </source>
</evidence>
<comment type="similarity">
    <text evidence="2">Belongs to the TPX2 family.</text>
</comment>
<feature type="compositionally biased region" description="Basic residues" evidence="7">
    <location>
        <begin position="350"/>
        <end position="360"/>
    </location>
</feature>
<dbReference type="Proteomes" id="UP000289738">
    <property type="component" value="Chromosome B09"/>
</dbReference>
<feature type="region of interest" description="Disordered" evidence="7">
    <location>
        <begin position="189"/>
        <end position="260"/>
    </location>
</feature>
<evidence type="ECO:0000256" key="6">
    <source>
        <dbReference type="SAM" id="Coils"/>
    </source>
</evidence>
<feature type="coiled-coil region" evidence="6">
    <location>
        <begin position="277"/>
        <end position="319"/>
    </location>
</feature>
<dbReference type="STRING" id="3818.A0A444XQA9"/>
<evidence type="ECO:0000256" key="8">
    <source>
        <dbReference type="SAM" id="SignalP"/>
    </source>
</evidence>
<accession>A0A444XQA9</accession>
<evidence type="ECO:0000256" key="4">
    <source>
        <dbReference type="ARBA" id="ARBA00022701"/>
    </source>
</evidence>
<evidence type="ECO:0000256" key="3">
    <source>
        <dbReference type="ARBA" id="ARBA00022490"/>
    </source>
</evidence>
<reference evidence="10 11" key="1">
    <citation type="submission" date="2019-01" db="EMBL/GenBank/DDBJ databases">
        <title>Sequencing of cultivated peanut Arachis hypogaea provides insights into genome evolution and oil improvement.</title>
        <authorList>
            <person name="Chen X."/>
        </authorList>
    </citation>
    <scope>NUCLEOTIDE SEQUENCE [LARGE SCALE GENOMIC DNA]</scope>
    <source>
        <strain evidence="11">cv. Fuhuasheng</strain>
        <tissue evidence="10">Leaves</tissue>
    </source>
</reference>
<feature type="chain" id="PRO_5019528832" description="TPX2 C-terminal domain-containing protein" evidence="8">
    <location>
        <begin position="19"/>
        <end position="441"/>
    </location>
</feature>
<proteinExistence type="inferred from homology"/>
<feature type="compositionally biased region" description="Polar residues" evidence="7">
    <location>
        <begin position="199"/>
        <end position="223"/>
    </location>
</feature>
<feature type="compositionally biased region" description="Polar residues" evidence="7">
    <location>
        <begin position="247"/>
        <end position="256"/>
    </location>
</feature>
<feature type="domain" description="TPX2 C-terminal" evidence="9">
    <location>
        <begin position="271"/>
        <end position="344"/>
    </location>
</feature>
<dbReference type="GO" id="GO:0005874">
    <property type="term" value="C:microtubule"/>
    <property type="evidence" value="ECO:0007669"/>
    <property type="project" value="UniProtKB-KW"/>
</dbReference>
<dbReference type="Pfam" id="PF06886">
    <property type="entry name" value="TPX2"/>
    <property type="match status" value="1"/>
</dbReference>